<dbReference type="OrthoDB" id="2328924at2759"/>
<dbReference type="Pfam" id="PF05721">
    <property type="entry name" value="PhyH"/>
    <property type="match status" value="1"/>
</dbReference>
<evidence type="ECO:0008006" key="3">
    <source>
        <dbReference type="Google" id="ProtNLM"/>
    </source>
</evidence>
<dbReference type="PANTHER" id="PTHR40128">
    <property type="entry name" value="EXPRESSED PROTEIN"/>
    <property type="match status" value="1"/>
</dbReference>
<accession>A0A0M9VX64</accession>
<name>A0A0M9VX64_ESCWE</name>
<sequence length="330" mass="36026">MAAVMSLSPSSVSDLPELFVNDGKLEQDQIGILRPTPLDTPAAEMRTRLARDGYLFIKGLLPRADVLEARARYFEYLSPTGLLKPGTRPVDGVFDPARPAADYPGIGAGVPGTGTATSAAFVDLAIRAHAEKWYDALCKHPRLLEFVAGLSGWGEHTLALERSLLRNNLPGNAAIGVHYDYIFLRHGNDSVLTAWVPIGDVKVEGGGLIYLEKGHVLGQKFEHDFTAKAAAAGMTAEETKHAFNKHMMDGGVLTTGARQFGAEHAARWLVSGYEAGDVVFHDSYMIHASTTNHDETGTIRLATDLRFVNTSQPWDQRQRWTKVYDPDDGL</sequence>
<dbReference type="AlphaFoldDB" id="A0A0M9VX64"/>
<organism evidence="1 2">
    <name type="scientific">Escovopsis weberi</name>
    <dbReference type="NCBI Taxonomy" id="150374"/>
    <lineage>
        <taxon>Eukaryota</taxon>
        <taxon>Fungi</taxon>
        <taxon>Dikarya</taxon>
        <taxon>Ascomycota</taxon>
        <taxon>Pezizomycotina</taxon>
        <taxon>Sordariomycetes</taxon>
        <taxon>Hypocreomycetidae</taxon>
        <taxon>Hypocreales</taxon>
        <taxon>Hypocreaceae</taxon>
        <taxon>Escovopsis</taxon>
    </lineage>
</organism>
<protein>
    <recommendedName>
        <fullName evidence="3">Phytanoyl-CoA hydroxylase</fullName>
    </recommendedName>
</protein>
<comment type="caution">
    <text evidence="1">The sequence shown here is derived from an EMBL/GenBank/DDBJ whole genome shotgun (WGS) entry which is preliminary data.</text>
</comment>
<proteinExistence type="predicted"/>
<dbReference type="Gene3D" id="2.60.120.620">
    <property type="entry name" value="q2cbj1_9rhob like domain"/>
    <property type="match status" value="1"/>
</dbReference>
<dbReference type="SUPFAM" id="SSF51197">
    <property type="entry name" value="Clavaminate synthase-like"/>
    <property type="match status" value="1"/>
</dbReference>
<dbReference type="EMBL" id="LGSR01000002">
    <property type="protein sequence ID" value="KOS22823.1"/>
    <property type="molecule type" value="Genomic_DNA"/>
</dbReference>
<keyword evidence="2" id="KW-1185">Reference proteome</keyword>
<reference evidence="1 2" key="1">
    <citation type="submission" date="2015-07" db="EMBL/GenBank/DDBJ databases">
        <title>The genome of the fungus Escovopsis weberi, a specialized disease agent of ant agriculture.</title>
        <authorList>
            <person name="de Man T.J."/>
            <person name="Stajich J.E."/>
            <person name="Kubicek C.P."/>
            <person name="Chenthamara K."/>
            <person name="Atanasova L."/>
            <person name="Druzhinina I.S."/>
            <person name="Birnbaum S."/>
            <person name="Barribeau S.M."/>
            <person name="Teiling C."/>
            <person name="Suen G."/>
            <person name="Currie C."/>
            <person name="Gerardo N.M."/>
        </authorList>
    </citation>
    <scope>NUCLEOTIDE SEQUENCE [LARGE SCALE GENOMIC DNA]</scope>
</reference>
<dbReference type="STRING" id="150374.A0A0M9VX64"/>
<dbReference type="Proteomes" id="UP000053831">
    <property type="component" value="Unassembled WGS sequence"/>
</dbReference>
<gene>
    <name evidence="1" type="ORF">ESCO_003930</name>
</gene>
<evidence type="ECO:0000313" key="1">
    <source>
        <dbReference type="EMBL" id="KOS22823.1"/>
    </source>
</evidence>
<dbReference type="InterPro" id="IPR008775">
    <property type="entry name" value="Phytyl_CoA_dOase-like"/>
</dbReference>
<evidence type="ECO:0000313" key="2">
    <source>
        <dbReference type="Proteomes" id="UP000053831"/>
    </source>
</evidence>
<dbReference type="PANTHER" id="PTHR40128:SF1">
    <property type="entry name" value="PHYTANOYL-COA HYDROXYLASE"/>
    <property type="match status" value="1"/>
</dbReference>